<evidence type="ECO:0000313" key="2">
    <source>
        <dbReference type="Proteomes" id="UP000179860"/>
    </source>
</evidence>
<reference evidence="1" key="2">
    <citation type="submission" date="2021-06" db="EMBL/GenBank/DDBJ databases">
        <authorList>
            <person name="Rogers T.H."/>
            <person name="Ramsay J.P."/>
            <person name="Wang P."/>
            <person name="Terpolilli J."/>
        </authorList>
    </citation>
    <scope>NUCLEOTIDE SEQUENCE</scope>
    <source>
        <strain evidence="1">WSM5005</strain>
    </source>
</reference>
<dbReference type="Proteomes" id="UP000179860">
    <property type="component" value="Chromosome 1"/>
</dbReference>
<gene>
    <name evidence="1" type="ORF">BJG93_08605</name>
</gene>
<accession>A0A1I9YGJ9</accession>
<sequence>MPMVVGLAQIIDGRHRRPGDLVGVVIMDASTVVTLASYRWIERPASRAVATWIAGVSWGSAVAGAKR</sequence>
<keyword evidence="2" id="KW-1185">Reference proteome</keyword>
<dbReference type="AlphaFoldDB" id="A0A1I9YGJ9"/>
<dbReference type="OrthoDB" id="9814807at2"/>
<dbReference type="RefSeq" id="WP_071336551.1">
    <property type="nucleotide sequence ID" value="NZ_CP017561.2"/>
</dbReference>
<evidence type="ECO:0000313" key="1">
    <source>
        <dbReference type="EMBL" id="APA85432.1"/>
    </source>
</evidence>
<name>A0A1I9YGJ9_9BURK</name>
<dbReference type="KEGG" id="pspw:BJG93_08605"/>
<organism evidence="1 2">
    <name type="scientific">Paraburkholderia sprentiae WSM5005</name>
    <dbReference type="NCBI Taxonomy" id="754502"/>
    <lineage>
        <taxon>Bacteria</taxon>
        <taxon>Pseudomonadati</taxon>
        <taxon>Pseudomonadota</taxon>
        <taxon>Betaproteobacteria</taxon>
        <taxon>Burkholderiales</taxon>
        <taxon>Burkholderiaceae</taxon>
        <taxon>Paraburkholderia</taxon>
    </lineage>
</organism>
<proteinExistence type="predicted"/>
<reference evidence="1" key="1">
    <citation type="submission" date="2016-09" db="EMBL/GenBank/DDBJ databases">
        <title>The Complete Genome of Burkholderia sprentiae wsm5005.</title>
        <authorList>
            <person name="De Meyer S."/>
            <person name="Wang P."/>
            <person name="Terpolilli J."/>
        </authorList>
    </citation>
    <scope>NUCLEOTIDE SEQUENCE [LARGE SCALE GENOMIC DNA]</scope>
    <source>
        <strain evidence="1">WSM5005</strain>
    </source>
</reference>
<dbReference type="STRING" id="754502.BJG93_08605"/>
<dbReference type="EMBL" id="CP017561">
    <property type="protein sequence ID" value="APA85432.1"/>
    <property type="molecule type" value="Genomic_DNA"/>
</dbReference>
<protein>
    <submittedName>
        <fullName evidence="1">Uncharacterized protein</fullName>
    </submittedName>
</protein>